<evidence type="ECO:0000313" key="26">
    <source>
        <dbReference type="Proteomes" id="UP000235388"/>
    </source>
</evidence>
<dbReference type="InterPro" id="IPR054476">
    <property type="entry name" value="Ltn1_N"/>
</dbReference>
<evidence type="ECO:0000259" key="24">
    <source>
        <dbReference type="PROSITE" id="PS50089"/>
    </source>
</evidence>
<feature type="domain" description="RING-type" evidence="24">
    <location>
        <begin position="1927"/>
        <end position="1974"/>
    </location>
</feature>
<keyword evidence="26" id="KW-1185">Reference proteome</keyword>
<dbReference type="GO" id="GO:0061630">
    <property type="term" value="F:ubiquitin protein ligase activity"/>
    <property type="evidence" value="ECO:0007669"/>
    <property type="project" value="UniProtKB-UniRule"/>
</dbReference>
<dbReference type="Pfam" id="PF22958">
    <property type="entry name" value="Ltn1_1st"/>
    <property type="match status" value="1"/>
</dbReference>
<comment type="function">
    <text evidence="21">E3 ubiquitin-protein ligase. Component of the ribosome quality control complex (RQC), a ribosome-associated complex that mediates ubiquitination and extraction of incompletely synthesized nascent chains for proteasomal degradation.</text>
</comment>
<dbReference type="Pfam" id="PF03006">
    <property type="entry name" value="HlyIII"/>
    <property type="match status" value="1"/>
</dbReference>
<feature type="transmembrane region" description="Helical" evidence="23">
    <location>
        <begin position="99"/>
        <end position="123"/>
    </location>
</feature>
<dbReference type="InterPro" id="IPR013083">
    <property type="entry name" value="Znf_RING/FYVE/PHD"/>
</dbReference>
<dbReference type="InterPro" id="IPR039795">
    <property type="entry name" value="LTN1/Rkr1"/>
</dbReference>
<dbReference type="STRING" id="200324.A0A2N5S7L3"/>
<feature type="compositionally biased region" description="Basic residues" evidence="22">
    <location>
        <begin position="313"/>
        <end position="325"/>
    </location>
</feature>
<evidence type="ECO:0000256" key="7">
    <source>
        <dbReference type="ARBA" id="ARBA00017157"/>
    </source>
</evidence>
<dbReference type="OrthoDB" id="6108at2759"/>
<keyword evidence="10 23" id="KW-0812">Transmembrane</keyword>
<proteinExistence type="inferred from homology"/>
<evidence type="ECO:0000256" key="3">
    <source>
        <dbReference type="ARBA" id="ARBA00004514"/>
    </source>
</evidence>
<evidence type="ECO:0000256" key="11">
    <source>
        <dbReference type="ARBA" id="ARBA00022723"/>
    </source>
</evidence>
<dbReference type="InterPro" id="IPR016024">
    <property type="entry name" value="ARM-type_fold"/>
</dbReference>
<keyword evidence="12" id="KW-0677">Repeat</keyword>
<comment type="caution">
    <text evidence="25">The sequence shown here is derived from an EMBL/GenBank/DDBJ whole genome shotgun (WGS) entry which is preliminary data.</text>
</comment>
<comment type="catalytic activity">
    <reaction evidence="1 21">
        <text>S-ubiquitinyl-[E2 ubiquitin-conjugating enzyme]-L-cysteine + [acceptor protein]-L-lysine = [E2 ubiquitin-conjugating enzyme]-L-cysteine + N(6)-ubiquitinyl-[acceptor protein]-L-lysine.</text>
        <dbReference type="EC" id="2.3.2.27"/>
    </reaction>
</comment>
<comment type="subunit">
    <text evidence="21">Component of the ribosome quality control complex (RQC).</text>
</comment>
<dbReference type="Gene3D" id="3.30.40.10">
    <property type="entry name" value="Zinc/RING finger domain, C3HC4 (zinc finger)"/>
    <property type="match status" value="1"/>
</dbReference>
<feature type="binding site" evidence="19">
    <location>
        <position position="119"/>
    </location>
    <ligand>
        <name>Zn(2+)</name>
        <dbReference type="ChEBI" id="CHEBI:29105"/>
    </ligand>
</feature>
<evidence type="ECO:0000256" key="23">
    <source>
        <dbReference type="SAM" id="Phobius"/>
    </source>
</evidence>
<dbReference type="PROSITE" id="PS50089">
    <property type="entry name" value="ZF_RING_2"/>
    <property type="match status" value="1"/>
</dbReference>
<evidence type="ECO:0000256" key="19">
    <source>
        <dbReference type="PIRSR" id="PIRSR604254-1"/>
    </source>
</evidence>
<dbReference type="GO" id="GO:0016020">
    <property type="term" value="C:membrane"/>
    <property type="evidence" value="ECO:0007669"/>
    <property type="project" value="UniProtKB-SubCell"/>
</dbReference>
<dbReference type="InterPro" id="IPR004254">
    <property type="entry name" value="AdipoR/HlyIII-related"/>
</dbReference>
<evidence type="ECO:0000256" key="17">
    <source>
        <dbReference type="ARBA" id="ARBA00023136"/>
    </source>
</evidence>
<keyword evidence="14 21" id="KW-0833">Ubl conjugation pathway</keyword>
<dbReference type="EMBL" id="PGCJ01001116">
    <property type="protein sequence ID" value="PLW09226.1"/>
    <property type="molecule type" value="Genomic_DNA"/>
</dbReference>
<evidence type="ECO:0000256" key="10">
    <source>
        <dbReference type="ARBA" id="ARBA00022692"/>
    </source>
</evidence>
<evidence type="ECO:0000256" key="15">
    <source>
        <dbReference type="ARBA" id="ARBA00022833"/>
    </source>
</evidence>
<feature type="transmembrane region" description="Helical" evidence="23">
    <location>
        <begin position="135"/>
        <end position="157"/>
    </location>
</feature>
<evidence type="ECO:0000256" key="12">
    <source>
        <dbReference type="ARBA" id="ARBA00022737"/>
    </source>
</evidence>
<dbReference type="PANTHER" id="PTHR12389:SF0">
    <property type="entry name" value="E3 UBIQUITIN-PROTEIN LIGASE LISTERIN"/>
    <property type="match status" value="1"/>
</dbReference>
<evidence type="ECO:0000256" key="9">
    <source>
        <dbReference type="ARBA" id="ARBA00022679"/>
    </source>
</evidence>
<dbReference type="InterPro" id="IPR039804">
    <property type="entry name" value="RING-CH-C4HC3_LTN1"/>
</dbReference>
<evidence type="ECO:0000256" key="5">
    <source>
        <dbReference type="ARBA" id="ARBA00007997"/>
    </source>
</evidence>
<protein>
    <recommendedName>
        <fullName evidence="7 21">E3 ubiquitin-protein ligase listerin</fullName>
        <ecNumber evidence="6 21">2.3.2.27</ecNumber>
    </recommendedName>
    <alternativeName>
        <fullName evidence="21">RING-type E3 ubiquitin transferase listerin</fullName>
    </alternativeName>
</protein>
<dbReference type="InterPro" id="IPR001841">
    <property type="entry name" value="Znf_RING"/>
</dbReference>
<dbReference type="GO" id="GO:0008270">
    <property type="term" value="F:zinc ion binding"/>
    <property type="evidence" value="ECO:0007669"/>
    <property type="project" value="UniProtKB-KW"/>
</dbReference>
<evidence type="ECO:0000256" key="8">
    <source>
        <dbReference type="ARBA" id="ARBA00022490"/>
    </source>
</evidence>
<dbReference type="EC" id="2.3.2.27" evidence="6 21"/>
<dbReference type="GO" id="GO:0043023">
    <property type="term" value="F:ribosomal large subunit binding"/>
    <property type="evidence" value="ECO:0007669"/>
    <property type="project" value="TreeGrafter"/>
</dbReference>
<keyword evidence="11 19" id="KW-0479">Metal-binding</keyword>
<dbReference type="PANTHER" id="PTHR12389">
    <property type="entry name" value="ZINC FINGER PROTEIN 294"/>
    <property type="match status" value="1"/>
</dbReference>
<comment type="similarity">
    <text evidence="5 21">Belongs to the LTN1 family.</text>
</comment>
<evidence type="ECO:0000256" key="4">
    <source>
        <dbReference type="ARBA" id="ARBA00004906"/>
    </source>
</evidence>
<dbReference type="SUPFAM" id="SSF48371">
    <property type="entry name" value="ARM repeat"/>
    <property type="match status" value="1"/>
</dbReference>
<evidence type="ECO:0000256" key="16">
    <source>
        <dbReference type="ARBA" id="ARBA00022989"/>
    </source>
</evidence>
<evidence type="ECO:0000313" key="25">
    <source>
        <dbReference type="EMBL" id="PLW09226.1"/>
    </source>
</evidence>
<keyword evidence="15 19" id="KW-0862">Zinc</keyword>
<dbReference type="GO" id="GO:1990116">
    <property type="term" value="P:ribosome-associated ubiquitin-dependent protein catabolic process"/>
    <property type="evidence" value="ECO:0007669"/>
    <property type="project" value="UniProtKB-UniRule"/>
</dbReference>
<dbReference type="GO" id="GO:1990112">
    <property type="term" value="C:RQC complex"/>
    <property type="evidence" value="ECO:0007669"/>
    <property type="project" value="UniProtKB-UniRule"/>
</dbReference>
<evidence type="ECO:0000256" key="1">
    <source>
        <dbReference type="ARBA" id="ARBA00000900"/>
    </source>
</evidence>
<dbReference type="GO" id="GO:0016567">
    <property type="term" value="P:protein ubiquitination"/>
    <property type="evidence" value="ECO:0007669"/>
    <property type="project" value="UniProtKB-UniPathway"/>
</dbReference>
<dbReference type="GO" id="GO:0072344">
    <property type="term" value="P:rescue of stalled ribosome"/>
    <property type="evidence" value="ECO:0007669"/>
    <property type="project" value="UniProtKB-UniRule"/>
</dbReference>
<dbReference type="CDD" id="cd16491">
    <property type="entry name" value="RING-CH-C4HC3_LTN1"/>
    <property type="match status" value="1"/>
</dbReference>
<comment type="pathway">
    <text evidence="4 21">Protein modification; protein ubiquitination.</text>
</comment>
<evidence type="ECO:0000256" key="6">
    <source>
        <dbReference type="ARBA" id="ARBA00012483"/>
    </source>
</evidence>
<dbReference type="GO" id="GO:0005829">
    <property type="term" value="C:cytosol"/>
    <property type="evidence" value="ECO:0007669"/>
    <property type="project" value="UniProtKB-SubCell"/>
</dbReference>
<gene>
    <name evidence="25" type="ORF">PCANC_22692</name>
</gene>
<evidence type="ECO:0000256" key="14">
    <source>
        <dbReference type="ARBA" id="ARBA00022786"/>
    </source>
</evidence>
<dbReference type="SUPFAM" id="SSF57850">
    <property type="entry name" value="RING/U-box"/>
    <property type="match status" value="1"/>
</dbReference>
<feature type="transmembrane region" description="Helical" evidence="23">
    <location>
        <begin position="163"/>
        <end position="186"/>
    </location>
</feature>
<evidence type="ECO:0000256" key="18">
    <source>
        <dbReference type="ARBA" id="ARBA00055150"/>
    </source>
</evidence>
<dbReference type="InterPro" id="IPR054477">
    <property type="entry name" value="LTN1_E3_ligase_6th"/>
</dbReference>
<accession>A0A2N5S7L3</accession>
<keyword evidence="8" id="KW-0963">Cytoplasm</keyword>
<dbReference type="SMART" id="SM00744">
    <property type="entry name" value="RINGv"/>
    <property type="match status" value="1"/>
</dbReference>
<evidence type="ECO:0000256" key="2">
    <source>
        <dbReference type="ARBA" id="ARBA00004141"/>
    </source>
</evidence>
<reference evidence="25 26" key="1">
    <citation type="submission" date="2017-11" db="EMBL/GenBank/DDBJ databases">
        <title>De novo assembly and phasing of dikaryotic genomes from two isolates of Puccinia coronata f. sp. avenae, the causal agent of oat crown rust.</title>
        <authorList>
            <person name="Miller M.E."/>
            <person name="Zhang Y."/>
            <person name="Omidvar V."/>
            <person name="Sperschneider J."/>
            <person name="Schwessinger B."/>
            <person name="Raley C."/>
            <person name="Palmer J.M."/>
            <person name="Garnica D."/>
            <person name="Upadhyaya N."/>
            <person name="Rathjen J."/>
            <person name="Taylor J.M."/>
            <person name="Park R.F."/>
            <person name="Dodds P.N."/>
            <person name="Hirsch C.D."/>
            <person name="Kianian S.F."/>
            <person name="Figueroa M."/>
        </authorList>
    </citation>
    <scope>NUCLEOTIDE SEQUENCE [LARGE SCALE GENOMIC DNA]</scope>
    <source>
        <strain evidence="25">12NC29</strain>
    </source>
</reference>
<keyword evidence="16 23" id="KW-1133">Transmembrane helix</keyword>
<dbReference type="Pfam" id="PF23009">
    <property type="entry name" value="UBC_like"/>
    <property type="match status" value="1"/>
</dbReference>
<dbReference type="Proteomes" id="UP000235388">
    <property type="component" value="Unassembled WGS sequence"/>
</dbReference>
<name>A0A2N5S7L3_9BASI</name>
<comment type="function">
    <text evidence="18">E3 ubiquitin-protein ligase component of the ribosome quality control complex (RQC), a ribosome-associated complex that mediates ubiquitination and extraction of incompletely synthesized nascent chains for proteasomal degradation. Mediates ubiquitination of proteins derived from mRNAs lacking stop codons (non-stop proteins) and other translation arrest products induced by poly-lysine sequences and tandem rare codons. Ubiquitination leads to CDC48 recruitment for extraction and degradation of the incomplete translation product. May indirectly play a role in chromatin function and transcription.</text>
</comment>
<evidence type="ECO:0000256" key="13">
    <source>
        <dbReference type="ARBA" id="ARBA00022771"/>
    </source>
</evidence>
<dbReference type="InterPro" id="IPR011016">
    <property type="entry name" value="Znf_RING-CH"/>
</dbReference>
<keyword evidence="13 20" id="KW-0863">Zinc-finger</keyword>
<evidence type="ECO:0000256" key="22">
    <source>
        <dbReference type="SAM" id="MobiDB-lite"/>
    </source>
</evidence>
<keyword evidence="17 23" id="KW-0472">Membrane</keyword>
<organism evidence="25 26">
    <name type="scientific">Puccinia coronata f. sp. avenae</name>
    <dbReference type="NCBI Taxonomy" id="200324"/>
    <lineage>
        <taxon>Eukaryota</taxon>
        <taxon>Fungi</taxon>
        <taxon>Dikarya</taxon>
        <taxon>Basidiomycota</taxon>
        <taxon>Pucciniomycotina</taxon>
        <taxon>Pucciniomycetes</taxon>
        <taxon>Pucciniales</taxon>
        <taxon>Pucciniaceae</taxon>
        <taxon>Puccinia</taxon>
    </lineage>
</organism>
<keyword evidence="9 21" id="KW-0808">Transferase</keyword>
<feature type="region of interest" description="Disordered" evidence="22">
    <location>
        <begin position="286"/>
        <end position="327"/>
    </location>
</feature>
<sequence>MKRGTKTLSFSELQAWRQDNPYILTGYRPNLPCMMACLKSIFGYLHNETVNIHTHLWGAVSFCLLIFSLGKPSQYVPWGIRSLMDGQDLSSSVTWKDTFVFGTFFLTGMSCLGFSTLFHTFCCHSHKVCSTFGRLDYIGIVWLTVGSFYPSIYYGFFCHGKVIASYLIMITTLGAFATYTVVSPAYRSNSGRRNRTIVFIALGLSGIFPVTHGIMAHGLLDAADRIGLWWLLGSGAMYILGAAFYAERFPERLVPGKFDLMGSSHQLVLAIDLIVWMAPKSSSASAATRKKHAKKSQQQSAKPDPSAGSTGPKQKKDKKAPKVKRFIPPPTYTGDIDPVDIFKIGLEGSPVKPERAVILRKVGKKDPVTIERGLDEWISWINTTFGCNSTDIKTDHHRLEPSEPVELLATVPVLIHHFPRLAVHPSRRVRVLVLTLLDTFVRFHHHQDHPCRSVLLNPVELEKPEYIGSWIISLWDPDQTARAVATKIWNEIVDLNVEESSQVEGKFKLSEYDAEILHHIINYIQPPEEGDPQEVGTSQSIPRKVAVLSESSESTSCRLRASAFEALAHLLQIHPTPEKTFDQIINSSIGQPSTWELVTPNKNQEPLVRRAIWTLIQTLTTRQVCRPLLDALLPIFSFPVANAAFIESDYSVQGTMIVGLVGLLNIYPALWWATNQSTSTQVVTASEEKVQVEDEVASDQPSIISRFYTFLELACSGNPPLLYPALILIVASFPINVERTNRFFLHFWAALESRALQSSGTRGLNEFYSAWSECLLFFGKKLGAQADPLLQSQLDTAWSQLSASDHQAEAGFNAASSAIIKIMHQSSFASEYAWSFIEITVQAEQDARNVLRYLRFLSKVRMSYPGELQSIKAEEASVSLCERVLNHLSSLVEVTEQAAWIPVLTSILKEESAGRTLLKGSSINSFAVFCRDRLPEAVWGGSKSHYSLLLDILQTATEGLSGHAWVAVMDLDTFTSELTPLKHSILCGILECVVKSDASLNLPNLEIDEFVIGQLERYLEGNVAFHGIIEAILTRPQLFIQDETMGRMMSIVANELHAQTTLLLRSLHSSAQKKLETVLPMCNLELQHLGRLSLAQQSILSSTLKQLAVDLFSVESFLPLMGDESVRDLVKIAHEGYVLALQQYPDADLLELHSAIFTLIGDCLTDVQCIIHPFDLIEILRVFLGQPCELDLNAFLRILPIGDIHNNLLNSLFLPRKFSPLFPMINCVTQSTSYAELDAEVSLTNKYDRIALAILDLFTQDRQLAQIHLWLWAHCMYIGELARYSSSISPPLTGTHNRLSQDELESIVYAVDTTTTYLVSSLSTHVIPSWHDNLVMKMREPQNHLAGETDPLKVLILNLAIDSRREGTKDLATVALHKVMSTLFKYSDASTNDFAKWLTFSQQLQSPQSNICLSLIRSLKSYLFAEQGFQKYQNRLAAMLTDVSSSKANTEGLHLIQLLCATAPPPDSTHIFLPQQRAVFLLQAVSGWLNSDDELGPELNIKLLELYSHLAPIVQTVMGAHWDQMVDLVEINLEEASWDDEESLLLVWQSCLLIKTLQSIMRHNNALKNHIGSQVHGFLKLLLDLFCSAPLRSNIAPTTASLLHAVEDVLSDNEAQSLYFEMPVSSLVNSIFSPSTRSSLLALTIAQTAVKHLVNNLAIEIELNSENAVSPSLPDELLNAIQVFKDDHPTATLMSWLLVFSYFQNASSRLRNSYSSQLRETGLVSENLIPLLHDVLQVAERGKPIDISIWDVPSFDFSLMESTKQKSIPLAAYVYFLALRTVPAQIRSWWEDCRNKQLSISVVSFISRQFSPILISQELGKIKEPAMLQSLTDENMAIKVSPMMKEVKVTYTVDEESMEIVIRIPSDYPLQPVEVLDIRKVGIPDTTWRAWLLVVQQSIANHNGSIADAIGLFKKNISLHFEGVEACAICYAIISVVDRSLPSKACRTCRNRFHPSCLYKWFSTSHGSSCPLCRSLF</sequence>
<evidence type="ECO:0000256" key="20">
    <source>
        <dbReference type="PROSITE-ProRule" id="PRU00175"/>
    </source>
</evidence>
<dbReference type="UniPathway" id="UPA00143"/>
<dbReference type="InterPro" id="IPR054478">
    <property type="entry name" value="LTN1_UBC"/>
</dbReference>
<dbReference type="Pfam" id="PF22999">
    <property type="entry name" value="LTN1_E3_ligase_6th"/>
    <property type="match status" value="1"/>
</dbReference>
<feature type="transmembrane region" description="Helical" evidence="23">
    <location>
        <begin position="198"/>
        <end position="220"/>
    </location>
</feature>
<evidence type="ECO:0000256" key="21">
    <source>
        <dbReference type="RuleBase" id="RU367090"/>
    </source>
</evidence>
<feature type="binding site" evidence="19">
    <location>
        <position position="265"/>
    </location>
    <ligand>
        <name>Zn(2+)</name>
        <dbReference type="ChEBI" id="CHEBI:29105"/>
    </ligand>
</feature>
<dbReference type="FunFam" id="3.30.40.10:FF:000038">
    <property type="entry name" value="E3 ubiquitin-protein ligase listerin"/>
    <property type="match status" value="1"/>
</dbReference>
<feature type="transmembrane region" description="Helical" evidence="23">
    <location>
        <begin position="226"/>
        <end position="246"/>
    </location>
</feature>
<feature type="compositionally biased region" description="Low complexity" evidence="22">
    <location>
        <begin position="296"/>
        <end position="307"/>
    </location>
</feature>
<comment type="subcellular location">
    <subcellularLocation>
        <location evidence="3">Cytoplasm</location>
        <location evidence="3">Cytosol</location>
    </subcellularLocation>
    <subcellularLocation>
        <location evidence="2">Membrane</location>
        <topology evidence="2">Multi-pass membrane protein</topology>
    </subcellularLocation>
</comment>